<dbReference type="InterPro" id="IPR016187">
    <property type="entry name" value="CTDL_fold"/>
</dbReference>
<protein>
    <submittedName>
        <fullName evidence="4">Ladderlectin-like</fullName>
    </submittedName>
</protein>
<name>A0A7N8X9M4_9TELE</name>
<dbReference type="RefSeq" id="XP_026181753.1">
    <property type="nucleotide sequence ID" value="XM_026325968.1"/>
</dbReference>
<dbReference type="InterPro" id="IPR016186">
    <property type="entry name" value="C-type_lectin-like/link_sf"/>
</dbReference>
<dbReference type="InterPro" id="IPR001304">
    <property type="entry name" value="C-type_lectin-like"/>
</dbReference>
<dbReference type="GeneID" id="113141509"/>
<dbReference type="PROSITE" id="PS50041">
    <property type="entry name" value="C_TYPE_LECTIN_2"/>
    <property type="match status" value="1"/>
</dbReference>
<dbReference type="SUPFAM" id="SSF56436">
    <property type="entry name" value="C-type lectin-like"/>
    <property type="match status" value="1"/>
</dbReference>
<evidence type="ECO:0000313" key="4">
    <source>
        <dbReference type="Ensembl" id="ENSMAMP00000049222.1"/>
    </source>
</evidence>
<accession>A0A7N8X9M4</accession>
<dbReference type="Proteomes" id="UP000261640">
    <property type="component" value="Unplaced"/>
</dbReference>
<feature type="signal peptide" evidence="2">
    <location>
        <begin position="1"/>
        <end position="19"/>
    </location>
</feature>
<organism evidence="4 5">
    <name type="scientific">Mastacembelus armatus</name>
    <name type="common">zig-zag eel</name>
    <dbReference type="NCBI Taxonomy" id="205130"/>
    <lineage>
        <taxon>Eukaryota</taxon>
        <taxon>Metazoa</taxon>
        <taxon>Chordata</taxon>
        <taxon>Craniata</taxon>
        <taxon>Vertebrata</taxon>
        <taxon>Euteleostomi</taxon>
        <taxon>Actinopterygii</taxon>
        <taxon>Neopterygii</taxon>
        <taxon>Teleostei</taxon>
        <taxon>Neoteleostei</taxon>
        <taxon>Acanthomorphata</taxon>
        <taxon>Anabantaria</taxon>
        <taxon>Synbranchiformes</taxon>
        <taxon>Mastacembelidae</taxon>
        <taxon>Mastacembelus</taxon>
    </lineage>
</organism>
<dbReference type="Gene3D" id="3.10.100.10">
    <property type="entry name" value="Mannose-Binding Protein A, subunit A"/>
    <property type="match status" value="1"/>
</dbReference>
<sequence>MKTLILAALLCALLAQTSAQGFFAPLCEWGWTRIKFRCYIFVPRAMTWAAAQKNCQSMDANLAPVRDSQENGAFQNLIGQSKAAWIGGTDAQQEGKWRWTDGTPLTYTNWAPGEPDDYQGNEDCLRISTDGRWFWNDVNCQTPLPSVCIKNMY</sequence>
<evidence type="ECO:0000259" key="3">
    <source>
        <dbReference type="PROSITE" id="PS50041"/>
    </source>
</evidence>
<dbReference type="Pfam" id="PF00059">
    <property type="entry name" value="Lectin_C"/>
    <property type="match status" value="1"/>
</dbReference>
<evidence type="ECO:0000313" key="5">
    <source>
        <dbReference type="Proteomes" id="UP000261640"/>
    </source>
</evidence>
<keyword evidence="5" id="KW-1185">Reference proteome</keyword>
<dbReference type="AlphaFoldDB" id="A0A7N8X9M4"/>
<feature type="domain" description="C-type lectin" evidence="3">
    <location>
        <begin position="34"/>
        <end position="149"/>
    </location>
</feature>
<keyword evidence="2" id="KW-0732">Signal</keyword>
<evidence type="ECO:0000256" key="2">
    <source>
        <dbReference type="SAM" id="SignalP"/>
    </source>
</evidence>
<dbReference type="FunCoup" id="A0A7N8X9M4">
    <property type="interactions" value="811"/>
</dbReference>
<dbReference type="InParanoid" id="A0A7N8X9M4"/>
<dbReference type="InterPro" id="IPR018378">
    <property type="entry name" value="C-type_lectin_CS"/>
</dbReference>
<dbReference type="PROSITE" id="PS00615">
    <property type="entry name" value="C_TYPE_LECTIN_1"/>
    <property type="match status" value="1"/>
</dbReference>
<dbReference type="OrthoDB" id="7357196at2759"/>
<dbReference type="Ensembl" id="ENSMAMT00000055549.1">
    <property type="protein sequence ID" value="ENSMAMP00000049222.1"/>
    <property type="gene ID" value="ENSMAMG00000026738.1"/>
</dbReference>
<dbReference type="PANTHER" id="PTHR22803">
    <property type="entry name" value="MANNOSE, PHOSPHOLIPASE, LECTIN RECEPTOR RELATED"/>
    <property type="match status" value="1"/>
</dbReference>
<dbReference type="PRINTS" id="PR00356">
    <property type="entry name" value="ANTIFREEZEII"/>
</dbReference>
<reference evidence="4" key="1">
    <citation type="submission" date="2025-08" db="UniProtKB">
        <authorList>
            <consortium name="Ensembl"/>
        </authorList>
    </citation>
    <scope>IDENTIFICATION</scope>
</reference>
<reference evidence="4" key="2">
    <citation type="submission" date="2025-09" db="UniProtKB">
        <authorList>
            <consortium name="Ensembl"/>
        </authorList>
    </citation>
    <scope>IDENTIFICATION</scope>
</reference>
<feature type="chain" id="PRO_5031375995" evidence="2">
    <location>
        <begin position="20"/>
        <end position="153"/>
    </location>
</feature>
<dbReference type="InterPro" id="IPR050111">
    <property type="entry name" value="C-type_lectin/snaclec_domain"/>
</dbReference>
<dbReference type="SMART" id="SM00034">
    <property type="entry name" value="CLECT"/>
    <property type="match status" value="1"/>
</dbReference>
<dbReference type="InterPro" id="IPR002353">
    <property type="entry name" value="AntifreezeII"/>
</dbReference>
<proteinExistence type="predicted"/>
<evidence type="ECO:0000256" key="1">
    <source>
        <dbReference type="ARBA" id="ARBA00023157"/>
    </source>
</evidence>
<dbReference type="GeneTree" id="ENSGT00940000163911"/>
<keyword evidence="1" id="KW-1015">Disulfide bond</keyword>